<dbReference type="GO" id="GO:0005524">
    <property type="term" value="F:ATP binding"/>
    <property type="evidence" value="ECO:0007669"/>
    <property type="project" value="UniProtKB-KW"/>
</dbReference>
<dbReference type="Pfam" id="PF05970">
    <property type="entry name" value="PIF1"/>
    <property type="match status" value="1"/>
</dbReference>
<dbReference type="Pfam" id="PF21530">
    <property type="entry name" value="Pif1_2B_dom"/>
    <property type="match status" value="1"/>
</dbReference>
<feature type="compositionally biased region" description="Basic residues" evidence="2">
    <location>
        <begin position="11"/>
        <end position="21"/>
    </location>
</feature>
<feature type="compositionally biased region" description="Polar residues" evidence="2">
    <location>
        <begin position="267"/>
        <end position="280"/>
    </location>
</feature>
<dbReference type="EC" id="5.6.2.3" evidence="1"/>
<dbReference type="GO" id="GO:0043139">
    <property type="term" value="F:5'-3' DNA helicase activity"/>
    <property type="evidence" value="ECO:0007669"/>
    <property type="project" value="UniProtKB-EC"/>
</dbReference>
<dbReference type="SUPFAM" id="SSF52540">
    <property type="entry name" value="P-loop containing nucleoside triphosphate hydrolases"/>
    <property type="match status" value="2"/>
</dbReference>
<reference evidence="6 7" key="1">
    <citation type="journal article" date="2005" name="PLoS Biol.">
        <title>The genomes of Oryza sativa: a history of duplications.</title>
        <authorList>
            <person name="Yu J."/>
            <person name="Wang J."/>
            <person name="Lin W."/>
            <person name="Li S."/>
            <person name="Li H."/>
            <person name="Zhou J."/>
            <person name="Ni P."/>
            <person name="Dong W."/>
            <person name="Hu S."/>
            <person name="Zeng C."/>
            <person name="Zhang J."/>
            <person name="Zhang Y."/>
            <person name="Li R."/>
            <person name="Xu Z."/>
            <person name="Li S."/>
            <person name="Li X."/>
            <person name="Zheng H."/>
            <person name="Cong L."/>
            <person name="Lin L."/>
            <person name="Yin J."/>
            <person name="Geng J."/>
            <person name="Li G."/>
            <person name="Shi J."/>
            <person name="Liu J."/>
            <person name="Lv H."/>
            <person name="Li J."/>
            <person name="Wang J."/>
            <person name="Deng Y."/>
            <person name="Ran L."/>
            <person name="Shi X."/>
            <person name="Wang X."/>
            <person name="Wu Q."/>
            <person name="Li C."/>
            <person name="Ren X."/>
            <person name="Wang J."/>
            <person name="Wang X."/>
            <person name="Li D."/>
            <person name="Liu D."/>
            <person name="Zhang X."/>
            <person name="Ji Z."/>
            <person name="Zhao W."/>
            <person name="Sun Y."/>
            <person name="Zhang Z."/>
            <person name="Bao J."/>
            <person name="Han Y."/>
            <person name="Dong L."/>
            <person name="Ji J."/>
            <person name="Chen P."/>
            <person name="Wu S."/>
            <person name="Liu J."/>
            <person name="Xiao Y."/>
            <person name="Bu D."/>
            <person name="Tan J."/>
            <person name="Yang L."/>
            <person name="Ye C."/>
            <person name="Zhang J."/>
            <person name="Xu J."/>
            <person name="Zhou Y."/>
            <person name="Yu Y."/>
            <person name="Zhang B."/>
            <person name="Zhuang S."/>
            <person name="Wei H."/>
            <person name="Liu B."/>
            <person name="Lei M."/>
            <person name="Yu H."/>
            <person name="Li Y."/>
            <person name="Xu H."/>
            <person name="Wei S."/>
            <person name="He X."/>
            <person name="Fang L."/>
            <person name="Zhang Z."/>
            <person name="Zhang Y."/>
            <person name="Huang X."/>
            <person name="Su Z."/>
            <person name="Tong W."/>
            <person name="Li J."/>
            <person name="Tong Z."/>
            <person name="Li S."/>
            <person name="Ye J."/>
            <person name="Wang L."/>
            <person name="Fang L."/>
            <person name="Lei T."/>
            <person name="Chen C."/>
            <person name="Chen H."/>
            <person name="Xu Z."/>
            <person name="Li H."/>
            <person name="Huang H."/>
            <person name="Zhang F."/>
            <person name="Xu H."/>
            <person name="Li N."/>
            <person name="Zhao C."/>
            <person name="Li S."/>
            <person name="Dong L."/>
            <person name="Huang Y."/>
            <person name="Li L."/>
            <person name="Xi Y."/>
            <person name="Qi Q."/>
            <person name="Li W."/>
            <person name="Zhang B."/>
            <person name="Hu W."/>
            <person name="Zhang Y."/>
            <person name="Tian X."/>
            <person name="Jiao Y."/>
            <person name="Liang X."/>
            <person name="Jin J."/>
            <person name="Gao L."/>
            <person name="Zheng W."/>
            <person name="Hao B."/>
            <person name="Liu S."/>
            <person name="Wang W."/>
            <person name="Yuan L."/>
            <person name="Cao M."/>
            <person name="McDermott J."/>
            <person name="Samudrala R."/>
            <person name="Wang J."/>
            <person name="Wong G.K."/>
            <person name="Yang H."/>
        </authorList>
    </citation>
    <scope>NUCLEOTIDE SEQUENCE [LARGE SCALE GENOMIC DNA]</scope>
    <source>
        <strain evidence="7">cv. 93-11</strain>
    </source>
</reference>
<evidence type="ECO:0000259" key="5">
    <source>
        <dbReference type="Pfam" id="PF21530"/>
    </source>
</evidence>
<dbReference type="Pfam" id="PF14214">
    <property type="entry name" value="Helitron_like_N"/>
    <property type="match status" value="1"/>
</dbReference>
<dbReference type="InterPro" id="IPR049163">
    <property type="entry name" value="Pif1-like_2B_dom"/>
</dbReference>
<name>B8ASQ6_ORYSI</name>
<accession>B8ASQ6</accession>
<comment type="catalytic activity">
    <reaction evidence="1">
        <text>ATP + H2O = ADP + phosphate + H(+)</text>
        <dbReference type="Rhea" id="RHEA:13065"/>
        <dbReference type="ChEBI" id="CHEBI:15377"/>
        <dbReference type="ChEBI" id="CHEBI:15378"/>
        <dbReference type="ChEBI" id="CHEBI:30616"/>
        <dbReference type="ChEBI" id="CHEBI:43474"/>
        <dbReference type="ChEBI" id="CHEBI:456216"/>
        <dbReference type="EC" id="5.6.2.3"/>
    </reaction>
</comment>
<evidence type="ECO:0000259" key="4">
    <source>
        <dbReference type="Pfam" id="PF14214"/>
    </source>
</evidence>
<dbReference type="Gramene" id="BGIOSGA015280-TA">
    <property type="protein sequence ID" value="BGIOSGA015280-PA"/>
    <property type="gene ID" value="BGIOSGA015280"/>
</dbReference>
<feature type="domain" description="Helitron helicase-like" evidence="4">
    <location>
        <begin position="418"/>
        <end position="599"/>
    </location>
</feature>
<dbReference type="GO" id="GO:0016887">
    <property type="term" value="F:ATP hydrolysis activity"/>
    <property type="evidence" value="ECO:0007669"/>
    <property type="project" value="RHEA"/>
</dbReference>
<dbReference type="InterPro" id="IPR010285">
    <property type="entry name" value="DNA_helicase_pif1-like_DEAD"/>
</dbReference>
<keyword evidence="1" id="KW-0227">DNA damage</keyword>
<proteinExistence type="inferred from homology"/>
<dbReference type="OMA" id="WIENIAL"/>
<dbReference type="PANTHER" id="PTHR10492:SF92">
    <property type="entry name" value="ATP-DEPENDENT DNA HELICASE"/>
    <property type="match status" value="1"/>
</dbReference>
<dbReference type="STRING" id="39946.B8ASQ6"/>
<feature type="domain" description="DNA helicase Pif1-like 2B" evidence="5">
    <location>
        <begin position="1344"/>
        <end position="1390"/>
    </location>
</feature>
<dbReference type="PANTHER" id="PTHR10492">
    <property type="match status" value="1"/>
</dbReference>
<keyword evidence="1" id="KW-0067">ATP-binding</keyword>
<evidence type="ECO:0000256" key="2">
    <source>
        <dbReference type="SAM" id="MobiDB-lite"/>
    </source>
</evidence>
<dbReference type="Gene3D" id="3.40.50.300">
    <property type="entry name" value="P-loop containing nucleotide triphosphate hydrolases"/>
    <property type="match status" value="1"/>
</dbReference>
<dbReference type="InterPro" id="IPR027417">
    <property type="entry name" value="P-loop_NTPase"/>
</dbReference>
<feature type="region of interest" description="Disordered" evidence="2">
    <location>
        <begin position="153"/>
        <end position="221"/>
    </location>
</feature>
<gene>
    <name evidence="6" type="ORF">OsI_15489</name>
</gene>
<comment type="similarity">
    <text evidence="1">Belongs to the helicase family.</text>
</comment>
<dbReference type="HOGENOM" id="CLU_253619_0_0_1"/>
<sequence length="1412" mass="161608">MTPQEKEEKLKKRRQAYKRKKDLNALANVEEPLHATHSGQAEQEIASQDKDSIPNQEKNAPTRMKYRNMGPDQKKAKREQVNANRALRRNTPSKYSIEMESPTYIALDTSPQVLTRLHRKNVAHEERQALVYRQNESFTIRWDTRTSVSLGEDPSICTQTSNSIDPPKEPSITNTGDEDIFDDDTNESDMFDGQAPSSMLDAGTTSFGSPSPLLDPNIRRRQRDRERYAQMTLQEKEEKLKKRREAYKRNKDLNALANVEEPLHATHSGQAEQEIASQDKGSIPKQEKKALARMKYRNMGPDQKKAKIEQVIANRALRRNTPSKYSIAMESPTYIALDTSPQVPTRLHRKHIAHDERQALVSRQNESFTIRWDTRTSVSVGEDPSICTQTANSIDPPKQQSITNTDSGSRLCVSVRDYYCYKFQMRPGIFNPILHGGRLLQQFAVDTYNKIESSRLDYIWNHQKEIRADLYQSLLDSVNTGENKGSAIGKRTVLASSFIGGPRDKLRRYMDAMTLVRKYGKPDIFLTMTCNPNWEEIIHELKFGQTPQDRPDLIVRVFKAKLEEMKKQLFEKGILGIVQAYTYVVEFQKRGLPHAHFLLIMTKKYKYTHSKQYDRVISAELPNQSKYPELYTMVIKHMMHGPCGELNHYCPCMKNRSSCKNSYPKPFNATTIQEKDSYPVYRRRDDGCTVIVQKCPLDNRWVVPYNPYLLQMFNCHINVEVCSSIKAVKYLFKHNYKGHERESVPVNGVGKEDDIDEIRQYRDARWVTPLEALWRIYGFDLSKVHPSVMQLQLHLPNMHMVKYRGKQDIQEVLNQDGAEKTMLTAYFEANRLNKEADGMLYQDFPEHHTCQTAKKKKFWQKRKRSAILQVGRMVLAHPTEGERYYLRVLLNHVTGATCYEDLRTVDGKILPSFREAAERRGLIEADNTLEECLTEAELLQMPSSLRRLFATILVFCEPSDVRVLWNNHLEAMSEDYRRNCQCPHVVQQMVLINIKDMLRSMGKDIRSFPLPGVDMLHDTTNGVPKEIIEESMIKVDPEDTALCNSLNTEQRAAYDEILATVDHNEGGLFFIDGPGGTGKTFLYRALLATVREQGKIAIATATSGVAASIMPGGRTAHSRFKIPLRIDDGAICTFTKQSGTAKLLQMASLIIWDEASMTKRQAVEALDNSMRDIMDKPNLPFGGKTVVLGGDFRQVLPIVRHGSRGQILDASLRRSNLWGCMRHLQLVRNMRAQNDPWFVEYLLRIGNGTEEINDNGDIHLPDNICVPYTGDDSDLDKLMESVYPTLNDCLADPNYITSRAILSTRNDCVDNINLKMIDRFQGEEMVYHSFDSAEDDPHNYYPPKFLNTLTPYGLPPHMLKLKINCPIILLRNIDPANGLCNGTRLVVRGFQKNAIDVEIVLGQHSRTRVLLP</sequence>
<dbReference type="EMBL" id="CM000129">
    <property type="protein sequence ID" value="EEC77085.1"/>
    <property type="molecule type" value="Genomic_DNA"/>
</dbReference>
<keyword evidence="1" id="KW-0347">Helicase</keyword>
<keyword evidence="1" id="KW-0233">DNA recombination</keyword>
<evidence type="ECO:0000313" key="6">
    <source>
        <dbReference type="EMBL" id="EEC77085.1"/>
    </source>
</evidence>
<organism evidence="6 7">
    <name type="scientific">Oryza sativa subsp. indica</name>
    <name type="common">Rice</name>
    <dbReference type="NCBI Taxonomy" id="39946"/>
    <lineage>
        <taxon>Eukaryota</taxon>
        <taxon>Viridiplantae</taxon>
        <taxon>Streptophyta</taxon>
        <taxon>Embryophyta</taxon>
        <taxon>Tracheophyta</taxon>
        <taxon>Spermatophyta</taxon>
        <taxon>Magnoliopsida</taxon>
        <taxon>Liliopsida</taxon>
        <taxon>Poales</taxon>
        <taxon>Poaceae</taxon>
        <taxon>BOP clade</taxon>
        <taxon>Oryzoideae</taxon>
        <taxon>Oryzeae</taxon>
        <taxon>Oryzinae</taxon>
        <taxon>Oryza</taxon>
        <taxon>Oryza sativa</taxon>
    </lineage>
</organism>
<dbReference type="InterPro" id="IPR025476">
    <property type="entry name" value="Helitron_helicase-like"/>
</dbReference>
<keyword evidence="1" id="KW-0378">Hydrolase</keyword>
<feature type="region of interest" description="Disordered" evidence="2">
    <location>
        <begin position="1"/>
        <end position="81"/>
    </location>
</feature>
<keyword evidence="7" id="KW-1185">Reference proteome</keyword>
<keyword evidence="1" id="KW-0234">DNA repair</keyword>
<dbReference type="GO" id="GO:0000723">
    <property type="term" value="P:telomere maintenance"/>
    <property type="evidence" value="ECO:0007669"/>
    <property type="project" value="InterPro"/>
</dbReference>
<feature type="region of interest" description="Disordered" evidence="2">
    <location>
        <begin position="265"/>
        <end position="289"/>
    </location>
</feature>
<keyword evidence="1" id="KW-0547">Nucleotide-binding</keyword>
<evidence type="ECO:0000313" key="7">
    <source>
        <dbReference type="Proteomes" id="UP000007015"/>
    </source>
</evidence>
<dbReference type="GO" id="GO:0006281">
    <property type="term" value="P:DNA repair"/>
    <property type="evidence" value="ECO:0007669"/>
    <property type="project" value="UniProtKB-KW"/>
</dbReference>
<comment type="cofactor">
    <cofactor evidence="1">
        <name>Mg(2+)</name>
        <dbReference type="ChEBI" id="CHEBI:18420"/>
    </cofactor>
</comment>
<evidence type="ECO:0000259" key="3">
    <source>
        <dbReference type="Pfam" id="PF05970"/>
    </source>
</evidence>
<dbReference type="GO" id="GO:0006310">
    <property type="term" value="P:DNA recombination"/>
    <property type="evidence" value="ECO:0007669"/>
    <property type="project" value="UniProtKB-KW"/>
</dbReference>
<feature type="compositionally biased region" description="Basic and acidic residues" evidence="2">
    <location>
        <begin position="1"/>
        <end position="10"/>
    </location>
</feature>
<protein>
    <recommendedName>
        <fullName evidence="1">ATP-dependent DNA helicase</fullName>
        <ecNumber evidence="1">5.6.2.3</ecNumber>
    </recommendedName>
</protein>
<dbReference type="Proteomes" id="UP000007015">
    <property type="component" value="Chromosome 4"/>
</dbReference>
<feature type="compositionally biased region" description="Acidic residues" evidence="2">
    <location>
        <begin position="176"/>
        <end position="190"/>
    </location>
</feature>
<feature type="domain" description="DNA helicase Pif1-like DEAD-box helicase" evidence="3">
    <location>
        <begin position="1046"/>
        <end position="1252"/>
    </location>
</feature>
<evidence type="ECO:0000256" key="1">
    <source>
        <dbReference type="RuleBase" id="RU363044"/>
    </source>
</evidence>